<accession>A0ACC6PLE3</accession>
<reference evidence="1" key="1">
    <citation type="submission" date="2024-03" db="EMBL/GenBank/DDBJ databases">
        <title>Novel Streptomyces species of biotechnological and ecological value are a feature of Machair soil.</title>
        <authorList>
            <person name="Prole J.R."/>
            <person name="Goodfellow M."/>
            <person name="Allenby N."/>
            <person name="Ward A.C."/>
        </authorList>
    </citation>
    <scope>NUCLEOTIDE SEQUENCE</scope>
    <source>
        <strain evidence="1">MS2.AVA.5</strain>
    </source>
</reference>
<gene>
    <name evidence="1" type="ORF">WKI67_01735</name>
</gene>
<sequence>MTDDLHLTLQETHGPLTVAALSGQIDFHTAPRLHTGGIELIEQGHHRLILDLTGVSFCDSAGLSALIRLWHAAQETGGSLALAAVPERLVRLLTLTGLDTVLPIHKTAAEALAARPQGA</sequence>
<comment type="caution">
    <text evidence="1">The sequence shown here is derived from an EMBL/GenBank/DDBJ whole genome shotgun (WGS) entry which is preliminary data.</text>
</comment>
<dbReference type="EMBL" id="JBBKAJ010000011">
    <property type="protein sequence ID" value="MEJ8632195.1"/>
    <property type="molecule type" value="Genomic_DNA"/>
</dbReference>
<proteinExistence type="predicted"/>
<evidence type="ECO:0000313" key="1">
    <source>
        <dbReference type="EMBL" id="MEJ8632195.1"/>
    </source>
</evidence>
<evidence type="ECO:0000313" key="2">
    <source>
        <dbReference type="Proteomes" id="UP001377168"/>
    </source>
</evidence>
<keyword evidence="2" id="KW-1185">Reference proteome</keyword>
<organism evidence="1 2">
    <name type="scientific">Streptomyces achmelvichensis</name>
    <dbReference type="NCBI Taxonomy" id="3134111"/>
    <lineage>
        <taxon>Bacteria</taxon>
        <taxon>Bacillati</taxon>
        <taxon>Actinomycetota</taxon>
        <taxon>Actinomycetes</taxon>
        <taxon>Kitasatosporales</taxon>
        <taxon>Streptomycetaceae</taxon>
        <taxon>Streptomyces</taxon>
    </lineage>
</organism>
<dbReference type="Proteomes" id="UP001377168">
    <property type="component" value="Unassembled WGS sequence"/>
</dbReference>
<name>A0ACC6PLE3_9ACTN</name>
<protein>
    <submittedName>
        <fullName evidence="1">STAS domain-containing protein</fullName>
    </submittedName>
</protein>